<keyword evidence="1" id="KW-0812">Transmembrane</keyword>
<accession>A0ABT3MYD8</accession>
<keyword evidence="1" id="KW-0472">Membrane</keyword>
<reference evidence="2 3" key="1">
    <citation type="submission" date="2022-10" db="EMBL/GenBank/DDBJ databases">
        <title>High-quality genome sequences of two octocoral-associated bacteria, Endozoicomonas euniceicola EF212 and Endozoicomonas gorgoniicola PS125.</title>
        <authorList>
            <person name="Chiou Y.-J."/>
            <person name="Chen Y.-H."/>
        </authorList>
    </citation>
    <scope>NUCLEOTIDE SEQUENCE [LARGE SCALE GENOMIC DNA]</scope>
    <source>
        <strain evidence="2 3">PS125</strain>
    </source>
</reference>
<dbReference type="Proteomes" id="UP001209854">
    <property type="component" value="Unassembled WGS sequence"/>
</dbReference>
<evidence type="ECO:0000313" key="2">
    <source>
        <dbReference type="EMBL" id="MCW7554377.1"/>
    </source>
</evidence>
<comment type="caution">
    <text evidence="2">The sequence shown here is derived from an EMBL/GenBank/DDBJ whole genome shotgun (WGS) entry which is preliminary data.</text>
</comment>
<evidence type="ECO:0000313" key="3">
    <source>
        <dbReference type="Proteomes" id="UP001209854"/>
    </source>
</evidence>
<gene>
    <name evidence="2" type="ORF">NX722_17475</name>
</gene>
<dbReference type="RefSeq" id="WP_262564124.1">
    <property type="nucleotide sequence ID" value="NZ_JAPFCC010000001.1"/>
</dbReference>
<feature type="transmembrane region" description="Helical" evidence="1">
    <location>
        <begin position="12"/>
        <end position="33"/>
    </location>
</feature>
<evidence type="ECO:0000256" key="1">
    <source>
        <dbReference type="SAM" id="Phobius"/>
    </source>
</evidence>
<keyword evidence="1" id="KW-1133">Transmembrane helix</keyword>
<proteinExistence type="predicted"/>
<evidence type="ECO:0008006" key="4">
    <source>
        <dbReference type="Google" id="ProtNLM"/>
    </source>
</evidence>
<name>A0ABT3MYD8_9GAMM</name>
<dbReference type="EMBL" id="JAPFCC010000001">
    <property type="protein sequence ID" value="MCW7554377.1"/>
    <property type="molecule type" value="Genomic_DNA"/>
</dbReference>
<protein>
    <recommendedName>
        <fullName evidence="4">Cobalt transporter</fullName>
    </recommendedName>
</protein>
<organism evidence="2 3">
    <name type="scientific">Endozoicomonas gorgoniicola</name>
    <dbReference type="NCBI Taxonomy" id="1234144"/>
    <lineage>
        <taxon>Bacteria</taxon>
        <taxon>Pseudomonadati</taxon>
        <taxon>Pseudomonadota</taxon>
        <taxon>Gammaproteobacteria</taxon>
        <taxon>Oceanospirillales</taxon>
        <taxon>Endozoicomonadaceae</taxon>
        <taxon>Endozoicomonas</taxon>
    </lineage>
</organism>
<keyword evidence="3" id="KW-1185">Reference proteome</keyword>
<sequence length="127" mass="14559">MNFSIANILRRVQRHTAVVWLLMCIYITGASYANIHIHKAPADTAGSFNEALHQFYQALEHDDHHHHHLDNDAHDCSACKFQFSHPIPESTRTATIQKAEISLTTRTVRCFYRKTPTKRLTRAPPVV</sequence>